<dbReference type="Pfam" id="PF01219">
    <property type="entry name" value="DAGK_prokar"/>
    <property type="match status" value="1"/>
</dbReference>
<feature type="binding site" evidence="17">
    <location>
        <position position="73"/>
    </location>
    <ligand>
        <name>ATP</name>
        <dbReference type="ChEBI" id="CHEBI:30616"/>
    </ligand>
</feature>
<feature type="transmembrane region" description="Helical" evidence="19">
    <location>
        <begin position="53"/>
        <end position="72"/>
    </location>
</feature>
<dbReference type="PROSITE" id="PS01069">
    <property type="entry name" value="DAGK_PROKAR"/>
    <property type="match status" value="1"/>
</dbReference>
<feature type="binding site" evidence="17">
    <location>
        <begin position="91"/>
        <end position="92"/>
    </location>
    <ligand>
        <name>ATP</name>
        <dbReference type="ChEBI" id="CHEBI:30616"/>
    </ligand>
</feature>
<dbReference type="InterPro" id="IPR036945">
    <property type="entry name" value="DAGK_sf"/>
</dbReference>
<dbReference type="PANTHER" id="PTHR34299:SF1">
    <property type="entry name" value="DIACYLGLYCEROL KINASE"/>
    <property type="match status" value="1"/>
</dbReference>
<feature type="binding site" evidence="16">
    <location>
        <position position="66"/>
    </location>
    <ligand>
        <name>substrate</name>
    </ligand>
</feature>
<evidence type="ECO:0000256" key="17">
    <source>
        <dbReference type="PIRSR" id="PIRSR600829-3"/>
    </source>
</evidence>
<evidence type="ECO:0000256" key="11">
    <source>
        <dbReference type="ARBA" id="ARBA00023098"/>
    </source>
</evidence>
<evidence type="ECO:0000256" key="14">
    <source>
        <dbReference type="ARBA" id="ARBA00023264"/>
    </source>
</evidence>
<evidence type="ECO:0000256" key="7">
    <source>
        <dbReference type="ARBA" id="ARBA00022741"/>
    </source>
</evidence>
<dbReference type="GO" id="GO:0005524">
    <property type="term" value="F:ATP binding"/>
    <property type="evidence" value="ECO:0007669"/>
    <property type="project" value="UniProtKB-KW"/>
</dbReference>
<keyword evidence="10 19" id="KW-1133">Transmembrane helix</keyword>
<dbReference type="CDD" id="cd14265">
    <property type="entry name" value="UDPK_IM_like"/>
    <property type="match status" value="1"/>
</dbReference>
<protein>
    <submittedName>
        <fullName evidence="20">Undecaprenol kinase</fullName>
    </submittedName>
</protein>
<evidence type="ECO:0000256" key="1">
    <source>
        <dbReference type="ARBA" id="ARBA00004651"/>
    </source>
</evidence>
<keyword evidence="18" id="KW-0460">Magnesium</keyword>
<keyword evidence="11" id="KW-0443">Lipid metabolism</keyword>
<feature type="transmembrane region" description="Helical" evidence="19">
    <location>
        <begin position="30"/>
        <end position="47"/>
    </location>
</feature>
<evidence type="ECO:0000313" key="21">
    <source>
        <dbReference type="Proteomes" id="UP000295658"/>
    </source>
</evidence>
<dbReference type="InterPro" id="IPR033717">
    <property type="entry name" value="UDPK"/>
</dbReference>
<dbReference type="GO" id="GO:0046872">
    <property type="term" value="F:metal ion binding"/>
    <property type="evidence" value="ECO:0007669"/>
    <property type="project" value="UniProtKB-KW"/>
</dbReference>
<evidence type="ECO:0000256" key="13">
    <source>
        <dbReference type="ARBA" id="ARBA00023209"/>
    </source>
</evidence>
<evidence type="ECO:0000313" key="20">
    <source>
        <dbReference type="EMBL" id="TCL48855.1"/>
    </source>
</evidence>
<feature type="active site" description="Proton acceptor" evidence="15">
    <location>
        <position position="66"/>
    </location>
</feature>
<keyword evidence="5" id="KW-0808">Transferase</keyword>
<evidence type="ECO:0000256" key="3">
    <source>
        <dbReference type="ARBA" id="ARBA00022475"/>
    </source>
</evidence>
<feature type="binding site" evidence="17">
    <location>
        <position position="6"/>
    </location>
    <ligand>
        <name>ATP</name>
        <dbReference type="ChEBI" id="CHEBI:30616"/>
    </ligand>
</feature>
<evidence type="ECO:0000256" key="2">
    <source>
        <dbReference type="ARBA" id="ARBA00005967"/>
    </source>
</evidence>
<keyword evidence="18" id="KW-0479">Metal-binding</keyword>
<feature type="binding site" evidence="18">
    <location>
        <position position="25"/>
    </location>
    <ligand>
        <name>a divalent metal cation</name>
        <dbReference type="ChEBI" id="CHEBI:60240"/>
    </ligand>
</feature>
<dbReference type="AlphaFoldDB" id="A0A4R1QGZ9"/>
<keyword evidence="3" id="KW-1003">Cell membrane</keyword>
<keyword evidence="21" id="KW-1185">Reference proteome</keyword>
<dbReference type="EMBL" id="SLUL01000008">
    <property type="protein sequence ID" value="TCL48855.1"/>
    <property type="molecule type" value="Genomic_DNA"/>
</dbReference>
<proteinExistence type="inferred from homology"/>
<comment type="caution">
    <text evidence="20">The sequence shown here is derived from an EMBL/GenBank/DDBJ whole genome shotgun (WGS) entry which is preliminary data.</text>
</comment>
<evidence type="ECO:0000256" key="12">
    <source>
        <dbReference type="ARBA" id="ARBA00023136"/>
    </source>
</evidence>
<feature type="transmembrane region" description="Helical" evidence="19">
    <location>
        <begin position="93"/>
        <end position="118"/>
    </location>
</feature>
<comment type="cofactor">
    <cofactor evidence="18">
        <name>Mg(2+)</name>
        <dbReference type="ChEBI" id="CHEBI:18420"/>
    </cofactor>
    <text evidence="18">Mn(2+), Zn(2+), Cd(2+) and Co(2+) support activity to lesser extents.</text>
</comment>
<dbReference type="GO" id="GO:0008654">
    <property type="term" value="P:phospholipid biosynthetic process"/>
    <property type="evidence" value="ECO:0007669"/>
    <property type="project" value="UniProtKB-KW"/>
</dbReference>
<evidence type="ECO:0000256" key="19">
    <source>
        <dbReference type="SAM" id="Phobius"/>
    </source>
</evidence>
<organism evidence="20 21">
    <name type="scientific">Thermolongibacillus altinsuensis</name>
    <dbReference type="NCBI Taxonomy" id="575256"/>
    <lineage>
        <taxon>Bacteria</taxon>
        <taxon>Bacillati</taxon>
        <taxon>Bacillota</taxon>
        <taxon>Bacilli</taxon>
        <taxon>Bacillales</taxon>
        <taxon>Anoxybacillaceae</taxon>
        <taxon>Thermolongibacillus</taxon>
    </lineage>
</organism>
<gene>
    <name evidence="20" type="ORF">EDD69_108113</name>
</gene>
<evidence type="ECO:0000256" key="4">
    <source>
        <dbReference type="ARBA" id="ARBA00022516"/>
    </source>
</evidence>
<evidence type="ECO:0000256" key="5">
    <source>
        <dbReference type="ARBA" id="ARBA00022679"/>
    </source>
</evidence>
<sequence length="128" mass="14539">MRKRERLRKSFSHAWSGVKAAIQAERNMRIHVLMAAIVVIAAIIFKISKIEWLILLITIGIVLSLEMINTAIERVVDLATDEYHPLAKAAKDIAAGAVFLFAFISIIIGVVIFIPHLVHFFKYSLHFW</sequence>
<evidence type="ECO:0000256" key="18">
    <source>
        <dbReference type="PIRSR" id="PIRSR600829-4"/>
    </source>
</evidence>
<evidence type="ECO:0000256" key="15">
    <source>
        <dbReference type="PIRSR" id="PIRSR600829-1"/>
    </source>
</evidence>
<keyword evidence="9 17" id="KW-0067">ATP-binding</keyword>
<dbReference type="GO" id="GO:0016301">
    <property type="term" value="F:kinase activity"/>
    <property type="evidence" value="ECO:0007669"/>
    <property type="project" value="UniProtKB-KW"/>
</dbReference>
<comment type="subcellular location">
    <subcellularLocation>
        <location evidence="1">Cell membrane</location>
        <topology evidence="1">Multi-pass membrane protein</topology>
    </subcellularLocation>
</comment>
<keyword evidence="12 19" id="KW-0472">Membrane</keyword>
<keyword evidence="8 20" id="KW-0418">Kinase</keyword>
<evidence type="ECO:0000256" key="8">
    <source>
        <dbReference type="ARBA" id="ARBA00022777"/>
    </source>
</evidence>
<dbReference type="RefSeq" id="WP_424565348.1">
    <property type="nucleotide sequence ID" value="NZ_SLUL01000008.1"/>
</dbReference>
<dbReference type="Gene3D" id="1.10.287.3610">
    <property type="match status" value="1"/>
</dbReference>
<keyword evidence="6 19" id="KW-0812">Transmembrane</keyword>
<evidence type="ECO:0000256" key="16">
    <source>
        <dbReference type="PIRSR" id="PIRSR600829-2"/>
    </source>
</evidence>
<keyword evidence="7 17" id="KW-0547">Nucleotide-binding</keyword>
<keyword evidence="13" id="KW-0594">Phospholipid biosynthesis</keyword>
<keyword evidence="4" id="KW-0444">Lipid biosynthesis</keyword>
<dbReference type="PANTHER" id="PTHR34299">
    <property type="entry name" value="DIACYLGLYCEROL KINASE"/>
    <property type="match status" value="1"/>
</dbReference>
<dbReference type="Proteomes" id="UP000295658">
    <property type="component" value="Unassembled WGS sequence"/>
</dbReference>
<feature type="binding site" evidence="16">
    <location>
        <position position="6"/>
    </location>
    <ligand>
        <name>substrate</name>
    </ligand>
</feature>
<feature type="binding site" evidence="17">
    <location>
        <position position="25"/>
    </location>
    <ligand>
        <name>ATP</name>
        <dbReference type="ChEBI" id="CHEBI:30616"/>
    </ligand>
</feature>
<feature type="binding site" evidence="18">
    <location>
        <position position="73"/>
    </location>
    <ligand>
        <name>a divalent metal cation</name>
        <dbReference type="ChEBI" id="CHEBI:60240"/>
    </ligand>
</feature>
<evidence type="ECO:0000256" key="10">
    <source>
        <dbReference type="ARBA" id="ARBA00022989"/>
    </source>
</evidence>
<evidence type="ECO:0000256" key="9">
    <source>
        <dbReference type="ARBA" id="ARBA00022840"/>
    </source>
</evidence>
<accession>A0A4R1QGZ9</accession>
<dbReference type="InterPro" id="IPR000829">
    <property type="entry name" value="DAGK"/>
</dbReference>
<keyword evidence="14" id="KW-1208">Phospholipid metabolism</keyword>
<comment type="similarity">
    <text evidence="2">Belongs to the bacterial diacylglycerol kinase family.</text>
</comment>
<feature type="binding site" evidence="17">
    <location>
        <begin position="82"/>
        <end position="84"/>
    </location>
    <ligand>
        <name>ATP</name>
        <dbReference type="ChEBI" id="CHEBI:30616"/>
    </ligand>
</feature>
<evidence type="ECO:0000256" key="6">
    <source>
        <dbReference type="ARBA" id="ARBA00022692"/>
    </source>
</evidence>
<dbReference type="GO" id="GO:0005886">
    <property type="term" value="C:plasma membrane"/>
    <property type="evidence" value="ECO:0007669"/>
    <property type="project" value="UniProtKB-SubCell"/>
</dbReference>
<reference evidence="20 21" key="1">
    <citation type="submission" date="2019-03" db="EMBL/GenBank/DDBJ databases">
        <title>Genomic Encyclopedia of Type Strains, Phase IV (KMG-IV): sequencing the most valuable type-strain genomes for metagenomic binning, comparative biology and taxonomic classification.</title>
        <authorList>
            <person name="Goeker M."/>
        </authorList>
    </citation>
    <scope>NUCLEOTIDE SEQUENCE [LARGE SCALE GENOMIC DNA]</scope>
    <source>
        <strain evidence="20 21">DSM 24979</strain>
    </source>
</reference>
<name>A0A4R1QGZ9_9BACL</name>